<keyword evidence="5" id="KW-1185">Reference proteome</keyword>
<dbReference type="PANTHER" id="PTHR43479:SF11">
    <property type="entry name" value="ACREF_ENVCD OPERON REPRESSOR-RELATED"/>
    <property type="match status" value="1"/>
</dbReference>
<feature type="DNA-binding region" description="H-T-H motif" evidence="2">
    <location>
        <begin position="24"/>
        <end position="43"/>
    </location>
</feature>
<dbReference type="AlphaFoldDB" id="A0A1H6F7Y4"/>
<dbReference type="Proteomes" id="UP000236724">
    <property type="component" value="Unassembled WGS sequence"/>
</dbReference>
<dbReference type="PRINTS" id="PR00455">
    <property type="entry name" value="HTHTETR"/>
</dbReference>
<dbReference type="EMBL" id="FMSV02000166">
    <property type="protein sequence ID" value="SEH05166.1"/>
    <property type="molecule type" value="Genomic_DNA"/>
</dbReference>
<proteinExistence type="predicted"/>
<evidence type="ECO:0000256" key="1">
    <source>
        <dbReference type="ARBA" id="ARBA00023125"/>
    </source>
</evidence>
<dbReference type="InterPro" id="IPR050624">
    <property type="entry name" value="HTH-type_Tx_Regulator"/>
</dbReference>
<protein>
    <submittedName>
        <fullName evidence="4">HTH-type transcriptional regulator MtrR</fullName>
    </submittedName>
</protein>
<reference evidence="4 5" key="1">
    <citation type="submission" date="2016-10" db="EMBL/GenBank/DDBJ databases">
        <authorList>
            <person name="de Groot N.N."/>
        </authorList>
    </citation>
    <scope>NUCLEOTIDE SEQUENCE [LARGE SCALE GENOMIC DNA]</scope>
    <source>
        <strain evidence="4">MBHS1</strain>
    </source>
</reference>
<dbReference type="PANTHER" id="PTHR43479">
    <property type="entry name" value="ACREF/ENVCD OPERON REPRESSOR-RELATED"/>
    <property type="match status" value="1"/>
</dbReference>
<evidence type="ECO:0000259" key="3">
    <source>
        <dbReference type="PROSITE" id="PS50977"/>
    </source>
</evidence>
<dbReference type="OrthoDB" id="5816932at2"/>
<dbReference type="InterPro" id="IPR001647">
    <property type="entry name" value="HTH_TetR"/>
</dbReference>
<name>A0A1H6F7Y4_9GAMM</name>
<dbReference type="GO" id="GO:0003677">
    <property type="term" value="F:DNA binding"/>
    <property type="evidence" value="ECO:0007669"/>
    <property type="project" value="UniProtKB-UniRule"/>
</dbReference>
<gene>
    <name evidence="4" type="primary">mtrR</name>
    <name evidence="4" type="ORF">MBHS_01019</name>
</gene>
<evidence type="ECO:0000313" key="4">
    <source>
        <dbReference type="EMBL" id="SEH05166.1"/>
    </source>
</evidence>
<accession>A0A1H6F7Y4</accession>
<dbReference type="Pfam" id="PF00440">
    <property type="entry name" value="TetR_N"/>
    <property type="match status" value="1"/>
</dbReference>
<dbReference type="RefSeq" id="WP_103919140.1">
    <property type="nucleotide sequence ID" value="NZ_FMSV02000166.1"/>
</dbReference>
<feature type="domain" description="HTH tetR-type" evidence="3">
    <location>
        <begin position="1"/>
        <end position="61"/>
    </location>
</feature>
<organism evidence="4 5">
    <name type="scientific">Candidatus Venteria ishoeyi</name>
    <dbReference type="NCBI Taxonomy" id="1899563"/>
    <lineage>
        <taxon>Bacteria</taxon>
        <taxon>Pseudomonadati</taxon>
        <taxon>Pseudomonadota</taxon>
        <taxon>Gammaproteobacteria</taxon>
        <taxon>Thiotrichales</taxon>
        <taxon>Thiotrichaceae</taxon>
        <taxon>Venteria</taxon>
    </lineage>
</organism>
<evidence type="ECO:0000256" key="2">
    <source>
        <dbReference type="PROSITE-ProRule" id="PRU00335"/>
    </source>
</evidence>
<keyword evidence="1 2" id="KW-0238">DNA-binding</keyword>
<dbReference type="SUPFAM" id="SSF46689">
    <property type="entry name" value="Homeodomain-like"/>
    <property type="match status" value="1"/>
</dbReference>
<dbReference type="Gene3D" id="1.10.357.10">
    <property type="entry name" value="Tetracycline Repressor, domain 2"/>
    <property type="match status" value="1"/>
</dbReference>
<dbReference type="PROSITE" id="PS50977">
    <property type="entry name" value="HTH_TETR_2"/>
    <property type="match status" value="1"/>
</dbReference>
<dbReference type="InterPro" id="IPR009057">
    <property type="entry name" value="Homeodomain-like_sf"/>
</dbReference>
<sequence>MDKKSKLIKTAIKLFVKQGFENTPTSQISKDAGVASGTLFYYYKSKEDLVKEAYISIKLDMAKSLAQDFNKDEDIKIILKKTWSNLINWGFNHKIEHEFVQKFYNSAYISCIKKNEISATYEDMGLVMKKGIKEKVLKDLPFELLSNLIMGIYQTYLAYFFTLKKIEKKSLDKSFEVLWDAIKR</sequence>
<evidence type="ECO:0000313" key="5">
    <source>
        <dbReference type="Proteomes" id="UP000236724"/>
    </source>
</evidence>